<dbReference type="Proteomes" id="UP000595437">
    <property type="component" value="Chromosome 8"/>
</dbReference>
<dbReference type="AlphaFoldDB" id="A0A7T8HJZ2"/>
<proteinExistence type="predicted"/>
<sequence>MYMGVPSQRESSPTQSCGSIETCFYGKNRGHAYEAYGATIIIRAQSVLGLTKAKGTIADGSIGGCGAT</sequence>
<reference evidence="2" key="1">
    <citation type="submission" date="2021-01" db="EMBL/GenBank/DDBJ databases">
        <title>Caligus Genome Assembly.</title>
        <authorList>
            <person name="Gallardo-Escarate C."/>
        </authorList>
    </citation>
    <scope>NUCLEOTIDE SEQUENCE [LARGE SCALE GENOMIC DNA]</scope>
</reference>
<evidence type="ECO:0000313" key="2">
    <source>
        <dbReference type="Proteomes" id="UP000595437"/>
    </source>
</evidence>
<name>A0A7T8HJZ2_CALRO</name>
<protein>
    <submittedName>
        <fullName evidence="1">Uncharacterized protein</fullName>
    </submittedName>
</protein>
<organism evidence="1 2">
    <name type="scientific">Caligus rogercresseyi</name>
    <name type="common">Sea louse</name>
    <dbReference type="NCBI Taxonomy" id="217165"/>
    <lineage>
        <taxon>Eukaryota</taxon>
        <taxon>Metazoa</taxon>
        <taxon>Ecdysozoa</taxon>
        <taxon>Arthropoda</taxon>
        <taxon>Crustacea</taxon>
        <taxon>Multicrustacea</taxon>
        <taxon>Hexanauplia</taxon>
        <taxon>Copepoda</taxon>
        <taxon>Siphonostomatoida</taxon>
        <taxon>Caligidae</taxon>
        <taxon>Caligus</taxon>
    </lineage>
</organism>
<dbReference type="EMBL" id="CP045897">
    <property type="protein sequence ID" value="QQP51484.1"/>
    <property type="molecule type" value="Genomic_DNA"/>
</dbReference>
<evidence type="ECO:0000313" key="1">
    <source>
        <dbReference type="EMBL" id="QQP51484.1"/>
    </source>
</evidence>
<accession>A0A7T8HJZ2</accession>
<gene>
    <name evidence="1" type="ORF">FKW44_012863</name>
</gene>
<keyword evidence="2" id="KW-1185">Reference proteome</keyword>